<dbReference type="EnsemblMetazoa" id="PPA45153.1">
    <property type="protein sequence ID" value="PPA45153.1"/>
    <property type="gene ID" value="WBGene00283522"/>
</dbReference>
<protein>
    <submittedName>
        <fullName evidence="1">Uncharacterized protein</fullName>
    </submittedName>
</protein>
<reference evidence="2" key="1">
    <citation type="journal article" date="2008" name="Nat. Genet.">
        <title>The Pristionchus pacificus genome provides a unique perspective on nematode lifestyle and parasitism.</title>
        <authorList>
            <person name="Dieterich C."/>
            <person name="Clifton S.W."/>
            <person name="Schuster L.N."/>
            <person name="Chinwalla A."/>
            <person name="Delehaunty K."/>
            <person name="Dinkelacker I."/>
            <person name="Fulton L."/>
            <person name="Fulton R."/>
            <person name="Godfrey J."/>
            <person name="Minx P."/>
            <person name="Mitreva M."/>
            <person name="Roeseler W."/>
            <person name="Tian H."/>
            <person name="Witte H."/>
            <person name="Yang S.P."/>
            <person name="Wilson R.K."/>
            <person name="Sommer R.J."/>
        </authorList>
    </citation>
    <scope>NUCLEOTIDE SEQUENCE [LARGE SCALE GENOMIC DNA]</scope>
    <source>
        <strain evidence="2">PS312</strain>
    </source>
</reference>
<organism evidence="1 2">
    <name type="scientific">Pristionchus pacificus</name>
    <name type="common">Parasitic nematode worm</name>
    <dbReference type="NCBI Taxonomy" id="54126"/>
    <lineage>
        <taxon>Eukaryota</taxon>
        <taxon>Metazoa</taxon>
        <taxon>Ecdysozoa</taxon>
        <taxon>Nematoda</taxon>
        <taxon>Chromadorea</taxon>
        <taxon>Rhabditida</taxon>
        <taxon>Rhabditina</taxon>
        <taxon>Diplogasteromorpha</taxon>
        <taxon>Diplogasteroidea</taxon>
        <taxon>Neodiplogasteridae</taxon>
        <taxon>Pristionchus</taxon>
    </lineage>
</organism>
<evidence type="ECO:0000313" key="2">
    <source>
        <dbReference type="Proteomes" id="UP000005239"/>
    </source>
</evidence>
<name>A0A2A6BJT1_PRIPA</name>
<gene>
    <name evidence="1" type="primary">WBGene00283522</name>
</gene>
<dbReference type="AlphaFoldDB" id="A0A2A6BJT1"/>
<accession>A0A8R1V058</accession>
<proteinExistence type="predicted"/>
<reference evidence="1" key="2">
    <citation type="submission" date="2022-06" db="UniProtKB">
        <authorList>
            <consortium name="EnsemblMetazoa"/>
        </authorList>
    </citation>
    <scope>IDENTIFICATION</scope>
    <source>
        <strain evidence="1">PS312</strain>
    </source>
</reference>
<evidence type="ECO:0000313" key="1">
    <source>
        <dbReference type="EnsemblMetazoa" id="PPA45153.1"/>
    </source>
</evidence>
<accession>A0A2A6BJT1</accession>
<dbReference type="Proteomes" id="UP000005239">
    <property type="component" value="Unassembled WGS sequence"/>
</dbReference>
<keyword evidence="2" id="KW-1185">Reference proteome</keyword>
<sequence length="70" mass="7796">MQSGPPHTGTTIVYAPLRLTRGEPEARGQKFNWLARDRVSSGGKQYMTRSGWPAVEMALDHINNNTDVLL</sequence>